<feature type="non-terminal residue" evidence="1">
    <location>
        <position position="104"/>
    </location>
</feature>
<feature type="non-terminal residue" evidence="1">
    <location>
        <position position="1"/>
    </location>
</feature>
<dbReference type="EMBL" id="JAHRHJ020000003">
    <property type="protein sequence ID" value="KAH9321554.1"/>
    <property type="molecule type" value="Genomic_DNA"/>
</dbReference>
<dbReference type="AlphaFoldDB" id="A0AA38GH49"/>
<reference evidence="1 2" key="1">
    <citation type="journal article" date="2021" name="Nat. Plants">
        <title>The Taxus genome provides insights into paclitaxel biosynthesis.</title>
        <authorList>
            <person name="Xiong X."/>
            <person name="Gou J."/>
            <person name="Liao Q."/>
            <person name="Li Y."/>
            <person name="Zhou Q."/>
            <person name="Bi G."/>
            <person name="Li C."/>
            <person name="Du R."/>
            <person name="Wang X."/>
            <person name="Sun T."/>
            <person name="Guo L."/>
            <person name="Liang H."/>
            <person name="Lu P."/>
            <person name="Wu Y."/>
            <person name="Zhang Z."/>
            <person name="Ro D.K."/>
            <person name="Shang Y."/>
            <person name="Huang S."/>
            <person name="Yan J."/>
        </authorList>
    </citation>
    <scope>NUCLEOTIDE SEQUENCE [LARGE SCALE GENOMIC DNA]</scope>
    <source>
        <strain evidence="1">Ta-2019</strain>
    </source>
</reference>
<comment type="caution">
    <text evidence="1">The sequence shown here is derived from an EMBL/GenBank/DDBJ whole genome shotgun (WGS) entry which is preliminary data.</text>
</comment>
<name>A0AA38GH49_TAXCH</name>
<keyword evidence="2" id="KW-1185">Reference proteome</keyword>
<protein>
    <submittedName>
        <fullName evidence="1">Uncharacterized protein</fullName>
    </submittedName>
</protein>
<accession>A0AA38GH49</accession>
<gene>
    <name evidence="1" type="ORF">KI387_016193</name>
</gene>
<evidence type="ECO:0000313" key="1">
    <source>
        <dbReference type="EMBL" id="KAH9321554.1"/>
    </source>
</evidence>
<organism evidence="1 2">
    <name type="scientific">Taxus chinensis</name>
    <name type="common">Chinese yew</name>
    <name type="synonym">Taxus wallichiana var. chinensis</name>
    <dbReference type="NCBI Taxonomy" id="29808"/>
    <lineage>
        <taxon>Eukaryota</taxon>
        <taxon>Viridiplantae</taxon>
        <taxon>Streptophyta</taxon>
        <taxon>Embryophyta</taxon>
        <taxon>Tracheophyta</taxon>
        <taxon>Spermatophyta</taxon>
        <taxon>Pinopsida</taxon>
        <taxon>Pinidae</taxon>
        <taxon>Conifers II</taxon>
        <taxon>Cupressales</taxon>
        <taxon>Taxaceae</taxon>
        <taxon>Taxus</taxon>
    </lineage>
</organism>
<dbReference type="Proteomes" id="UP000824469">
    <property type="component" value="Unassembled WGS sequence"/>
</dbReference>
<sequence>ENPSKPKKWHTIQHLDIKLLAPLAHCSACQQQVISALGTPFSMSTASYQRPWRTVQHVDNKLSAPLAHRSAHVDSKLSAPLAHRSACRQQVISALGTPFSMSTA</sequence>
<evidence type="ECO:0000313" key="2">
    <source>
        <dbReference type="Proteomes" id="UP000824469"/>
    </source>
</evidence>
<proteinExistence type="predicted"/>